<reference evidence="4" key="1">
    <citation type="submission" date="2020-04" db="EMBL/GenBank/DDBJ databases">
        <title>Deep metagenomics examines the oral microbiome during advanced dental caries in children, revealing novel taxa and co-occurrences with host molecules.</title>
        <authorList>
            <person name="Baker J.L."/>
            <person name="Morton J.T."/>
            <person name="Dinis M."/>
            <person name="Alvarez R."/>
            <person name="Tran N.C."/>
            <person name="Knight R."/>
            <person name="Edlund A."/>
        </authorList>
    </citation>
    <scope>NUCLEOTIDE SEQUENCE</scope>
    <source>
        <strain evidence="4">JCVI_32_bin.24</strain>
    </source>
</reference>
<dbReference type="InterPro" id="IPR006119">
    <property type="entry name" value="Resolv_N"/>
</dbReference>
<feature type="non-terminal residue" evidence="4">
    <location>
        <position position="499"/>
    </location>
</feature>
<dbReference type="EMBL" id="JABZMI010000226">
    <property type="protein sequence ID" value="MBF1165544.1"/>
    <property type="molecule type" value="Genomic_DNA"/>
</dbReference>
<dbReference type="Gene3D" id="3.90.1750.20">
    <property type="entry name" value="Putative Large Serine Recombinase, Chain B, Domain 2"/>
    <property type="match status" value="1"/>
</dbReference>
<dbReference type="SUPFAM" id="SSF53041">
    <property type="entry name" value="Resolvase-like"/>
    <property type="match status" value="1"/>
</dbReference>
<evidence type="ECO:0000259" key="3">
    <source>
        <dbReference type="PROSITE" id="PS51737"/>
    </source>
</evidence>
<accession>A0A930BT20</accession>
<dbReference type="PROSITE" id="PS51737">
    <property type="entry name" value="RECOMBINASE_DNA_BIND"/>
    <property type="match status" value="1"/>
</dbReference>
<evidence type="ECO:0000313" key="4">
    <source>
        <dbReference type="EMBL" id="MBF1165544.1"/>
    </source>
</evidence>
<evidence type="ECO:0000256" key="2">
    <source>
        <dbReference type="ARBA" id="ARBA00023172"/>
    </source>
</evidence>
<sequence length="499" mass="54904">MESPKVYSYLRFSDPKQATGGSISRQTEYARKWASDHGLILDESLSMRDEGLSAFHEKHVKQGAFGIFLEAVKAGRVPVGSVLIVEGLDRLSRAKPMEAQTQLQSIIAAGVEVVTASDGKRYSSKSLTENPMDIIYAVLVMIRAHEESATKSKRVSAAVRRKCEAWIAGTFRGRIVAGRDPGWISWDGTKFVIDPEKGEAMHLVVRLFLDGYGFQRIAKELQKHNLTLTGTNATNWIYQLIQRPDLIGVRVLKTGGDEYQLKDYYPRLLDDETYARLQLEYQRRKTAPRAAGGKSDIPGFFTGLSVGTCGECGTKLISQNQTRRVRADGTPAIYRRLHCPKCSPGSAAKGSFSAGPIEKAILDFCSDQMNLDALFKENGRSAAAQSKYNIAAARVVSLEKQQQKIVDAAFANDGDLPAVLVQKLRTIEAELKQAQVDVDLAKAGLLTATDTPDSATAGRWSELREAALKLNYDARLKTRQLISDTFSEIKVYFAGALAT</sequence>
<feature type="domain" description="Recombinase" evidence="3">
    <location>
        <begin position="180"/>
        <end position="287"/>
    </location>
</feature>
<dbReference type="CDD" id="cd00338">
    <property type="entry name" value="Ser_Recombinase"/>
    <property type="match status" value="1"/>
</dbReference>
<dbReference type="GO" id="GO:0003677">
    <property type="term" value="F:DNA binding"/>
    <property type="evidence" value="ECO:0007669"/>
    <property type="project" value="UniProtKB-KW"/>
</dbReference>
<proteinExistence type="predicted"/>
<dbReference type="InterPro" id="IPR050639">
    <property type="entry name" value="SSR_resolvase"/>
</dbReference>
<dbReference type="InterPro" id="IPR038109">
    <property type="entry name" value="DNA_bind_recomb_sf"/>
</dbReference>
<dbReference type="PANTHER" id="PTHR30461:SF2">
    <property type="entry name" value="SERINE RECOMBINASE PINE-RELATED"/>
    <property type="match status" value="1"/>
</dbReference>
<dbReference type="SMART" id="SM00857">
    <property type="entry name" value="Resolvase"/>
    <property type="match status" value="1"/>
</dbReference>
<gene>
    <name evidence="4" type="ORF">HXL68_10945</name>
</gene>
<dbReference type="InterPro" id="IPR036162">
    <property type="entry name" value="Resolvase-like_N_sf"/>
</dbReference>
<dbReference type="Proteomes" id="UP000718593">
    <property type="component" value="Unassembled WGS sequence"/>
</dbReference>
<protein>
    <submittedName>
        <fullName evidence="4">Recombinase family protein</fullName>
    </submittedName>
</protein>
<organism evidence="4 5">
    <name type="scientific">Dechloromonas agitata</name>
    <dbReference type="NCBI Taxonomy" id="73030"/>
    <lineage>
        <taxon>Bacteria</taxon>
        <taxon>Pseudomonadati</taxon>
        <taxon>Pseudomonadota</taxon>
        <taxon>Betaproteobacteria</taxon>
        <taxon>Rhodocyclales</taxon>
        <taxon>Azonexaceae</taxon>
        <taxon>Dechloromonas</taxon>
    </lineage>
</organism>
<evidence type="ECO:0000256" key="1">
    <source>
        <dbReference type="ARBA" id="ARBA00023125"/>
    </source>
</evidence>
<dbReference type="PANTHER" id="PTHR30461">
    <property type="entry name" value="DNA-INVERTASE FROM LAMBDOID PROPHAGE"/>
    <property type="match status" value="1"/>
</dbReference>
<dbReference type="GO" id="GO:0000150">
    <property type="term" value="F:DNA strand exchange activity"/>
    <property type="evidence" value="ECO:0007669"/>
    <property type="project" value="InterPro"/>
</dbReference>
<dbReference type="InterPro" id="IPR011109">
    <property type="entry name" value="DNA_bind_recombinase_dom"/>
</dbReference>
<dbReference type="Pfam" id="PF00239">
    <property type="entry name" value="Resolvase"/>
    <property type="match status" value="1"/>
</dbReference>
<dbReference type="Gene3D" id="3.40.50.1390">
    <property type="entry name" value="Resolvase, N-terminal catalytic domain"/>
    <property type="match status" value="1"/>
</dbReference>
<keyword evidence="2" id="KW-0233">DNA recombination</keyword>
<dbReference type="Pfam" id="PF07508">
    <property type="entry name" value="Recombinase"/>
    <property type="match status" value="1"/>
</dbReference>
<dbReference type="AlphaFoldDB" id="A0A930BT20"/>
<keyword evidence="1" id="KW-0238">DNA-binding</keyword>
<name>A0A930BT20_9RHOO</name>
<comment type="caution">
    <text evidence="4">The sequence shown here is derived from an EMBL/GenBank/DDBJ whole genome shotgun (WGS) entry which is preliminary data.</text>
</comment>
<evidence type="ECO:0000313" key="5">
    <source>
        <dbReference type="Proteomes" id="UP000718593"/>
    </source>
</evidence>